<sequence length="663" mass="73755">MPKLRQSSFRRILLSQILLLSLPVLLVGEYVTYRKARSGLLETARFNLTESATKKSQTIEEWINSIKSSLSIASDNSSLQSGKTQQYSVFLSQLQGQFFPPVNCLQLTNLQTEQIVATTCGKQPIYSIPKNFWPSKRPQNPGIYINYLVPKVVPQASEWRNQVQLVFSAPIYTNQNNKNILKYALSLQSTLYLESKDRPKSLTGFTVIIDQGGRIISHPNLDKVGRNIQEETDAIRLNNLLSSALSENKNYFIHLFSFDQARKELLAGYDAIPSPITQEKNSQWVILAVVDLEDALSGLRDIKSLLISLILSLVIASIIAALYVSRDLARPLEKLRDYALKANNLETPGNVPGNLKIREFNQLAEALNTMVGSLRARAQALEYASKEARIANQLKNEFLRVVSHELRTPLNGIINSISLIEEGFCDSKEEEEEYLQIAYSSSEHLLNLVDDILDIALIEEGKLSVMLEPTDLVQILKDAVNLQMLDIQQKDLTIDLPTLNKPIIVQADPDKLKQVFINILNNSVKFTKTGGITIATRIEFAENSEVNSFEEILDHPLSKSTSVRYQAVVTVKDTGIGIAPEQQQKIFQPFAMVDGSTTREFGGIGLGLAISRNFMQMMGGSITLESAGLNQGTTVMIGIPLSDTHIQSPQHQGSISSHQVNSV</sequence>
<evidence type="ECO:0000256" key="6">
    <source>
        <dbReference type="ARBA" id="ARBA00022777"/>
    </source>
</evidence>
<dbReference type="CDD" id="cd06225">
    <property type="entry name" value="HAMP"/>
    <property type="match status" value="1"/>
</dbReference>
<dbReference type="Pfam" id="PF02518">
    <property type="entry name" value="HATPase_c"/>
    <property type="match status" value="1"/>
</dbReference>
<dbReference type="PANTHER" id="PTHR43711">
    <property type="entry name" value="TWO-COMPONENT HISTIDINE KINASE"/>
    <property type="match status" value="1"/>
</dbReference>
<feature type="domain" description="HAMP" evidence="9">
    <location>
        <begin position="326"/>
        <end position="379"/>
    </location>
</feature>
<name>A0A7Z9BV93_9CYAN</name>
<dbReference type="Gene3D" id="1.10.287.130">
    <property type="match status" value="1"/>
</dbReference>
<dbReference type="PRINTS" id="PR00344">
    <property type="entry name" value="BCTRLSENSOR"/>
</dbReference>
<dbReference type="SMART" id="SM00388">
    <property type="entry name" value="HisKA"/>
    <property type="match status" value="1"/>
</dbReference>
<reference evidence="10" key="1">
    <citation type="submission" date="2019-10" db="EMBL/GenBank/DDBJ databases">
        <authorList>
            <consortium name="Genoscope - CEA"/>
            <person name="William W."/>
        </authorList>
    </citation>
    <scope>NUCLEOTIDE SEQUENCE [LARGE SCALE GENOMIC DNA]</scope>
    <source>
        <strain evidence="10">BBR_PRJEB10992</strain>
    </source>
</reference>
<dbReference type="InterPro" id="IPR003660">
    <property type="entry name" value="HAMP_dom"/>
</dbReference>
<comment type="catalytic activity">
    <reaction evidence="1">
        <text>ATP + protein L-histidine = ADP + protein N-phospho-L-histidine.</text>
        <dbReference type="EC" id="2.7.13.3"/>
    </reaction>
</comment>
<evidence type="ECO:0000256" key="4">
    <source>
        <dbReference type="ARBA" id="ARBA00022553"/>
    </source>
</evidence>
<dbReference type="EMBL" id="CZCU02000153">
    <property type="protein sequence ID" value="VXD22899.1"/>
    <property type="molecule type" value="Genomic_DNA"/>
</dbReference>
<dbReference type="InterPro" id="IPR050736">
    <property type="entry name" value="Sensor_HK_Regulatory"/>
</dbReference>
<dbReference type="EC" id="2.7.13.3" evidence="3"/>
<dbReference type="SUPFAM" id="SSF47384">
    <property type="entry name" value="Homodimeric domain of signal transducing histidine kinase"/>
    <property type="match status" value="1"/>
</dbReference>
<dbReference type="PANTHER" id="PTHR43711:SF1">
    <property type="entry name" value="HISTIDINE KINASE 1"/>
    <property type="match status" value="1"/>
</dbReference>
<dbReference type="InterPro" id="IPR005467">
    <property type="entry name" value="His_kinase_dom"/>
</dbReference>
<keyword evidence="11" id="KW-1185">Reference proteome</keyword>
<dbReference type="CDD" id="cd16922">
    <property type="entry name" value="HATPase_EvgS-ArcB-TorS-like"/>
    <property type="match status" value="1"/>
</dbReference>
<organism evidence="10 11">
    <name type="scientific">Planktothrix serta PCC 8927</name>
    <dbReference type="NCBI Taxonomy" id="671068"/>
    <lineage>
        <taxon>Bacteria</taxon>
        <taxon>Bacillati</taxon>
        <taxon>Cyanobacteriota</taxon>
        <taxon>Cyanophyceae</taxon>
        <taxon>Oscillatoriophycideae</taxon>
        <taxon>Oscillatoriales</taxon>
        <taxon>Microcoleaceae</taxon>
        <taxon>Planktothrix</taxon>
    </lineage>
</organism>
<evidence type="ECO:0000259" key="9">
    <source>
        <dbReference type="PROSITE" id="PS50885"/>
    </source>
</evidence>
<dbReference type="SMART" id="SM00387">
    <property type="entry name" value="HATPase_c"/>
    <property type="match status" value="1"/>
</dbReference>
<dbReference type="InterPro" id="IPR036890">
    <property type="entry name" value="HATPase_C_sf"/>
</dbReference>
<comment type="caution">
    <text evidence="10">The sequence shown here is derived from an EMBL/GenBank/DDBJ whole genome shotgun (WGS) entry which is preliminary data.</text>
</comment>
<dbReference type="InterPro" id="IPR003661">
    <property type="entry name" value="HisK_dim/P_dom"/>
</dbReference>
<dbReference type="PROSITE" id="PS50885">
    <property type="entry name" value="HAMP"/>
    <property type="match status" value="1"/>
</dbReference>
<accession>A0A7Z9BV93</accession>
<feature type="domain" description="Histidine kinase" evidence="8">
    <location>
        <begin position="401"/>
        <end position="643"/>
    </location>
</feature>
<dbReference type="OrthoDB" id="490876at2"/>
<dbReference type="PROSITE" id="PS50109">
    <property type="entry name" value="HIS_KIN"/>
    <property type="match status" value="1"/>
</dbReference>
<keyword evidence="5" id="KW-0808">Transferase</keyword>
<gene>
    <name evidence="10" type="ORF">PL8927_760164</name>
</gene>
<dbReference type="SUPFAM" id="SSF55874">
    <property type="entry name" value="ATPase domain of HSP90 chaperone/DNA topoisomerase II/histidine kinase"/>
    <property type="match status" value="1"/>
</dbReference>
<evidence type="ECO:0000256" key="7">
    <source>
        <dbReference type="ARBA" id="ARBA00023012"/>
    </source>
</evidence>
<dbReference type="Pfam" id="PF00512">
    <property type="entry name" value="HisKA"/>
    <property type="match status" value="1"/>
</dbReference>
<evidence type="ECO:0000313" key="10">
    <source>
        <dbReference type="EMBL" id="VXD22899.1"/>
    </source>
</evidence>
<dbReference type="AlphaFoldDB" id="A0A7Z9BV93"/>
<dbReference type="GO" id="GO:0000155">
    <property type="term" value="F:phosphorelay sensor kinase activity"/>
    <property type="evidence" value="ECO:0007669"/>
    <property type="project" value="InterPro"/>
</dbReference>
<dbReference type="Proteomes" id="UP000184550">
    <property type="component" value="Unassembled WGS sequence"/>
</dbReference>
<dbReference type="FunFam" id="3.30.565.10:FF:000030">
    <property type="entry name" value="Ethylene receptor 1"/>
    <property type="match status" value="1"/>
</dbReference>
<evidence type="ECO:0000256" key="5">
    <source>
        <dbReference type="ARBA" id="ARBA00022679"/>
    </source>
</evidence>
<keyword evidence="6 10" id="KW-0418">Kinase</keyword>
<dbReference type="InterPro" id="IPR004358">
    <property type="entry name" value="Sig_transdc_His_kin-like_C"/>
</dbReference>
<dbReference type="GO" id="GO:0016020">
    <property type="term" value="C:membrane"/>
    <property type="evidence" value="ECO:0007669"/>
    <property type="project" value="UniProtKB-SubCell"/>
</dbReference>
<protein>
    <recommendedName>
        <fullName evidence="3">histidine kinase</fullName>
        <ecNumber evidence="3">2.7.13.3</ecNumber>
    </recommendedName>
</protein>
<evidence type="ECO:0000256" key="2">
    <source>
        <dbReference type="ARBA" id="ARBA00004370"/>
    </source>
</evidence>
<evidence type="ECO:0000256" key="3">
    <source>
        <dbReference type="ARBA" id="ARBA00012438"/>
    </source>
</evidence>
<dbReference type="RefSeq" id="WP_083625193.1">
    <property type="nucleotide sequence ID" value="NZ_LR734878.1"/>
</dbReference>
<proteinExistence type="predicted"/>
<dbReference type="Gene3D" id="3.30.565.10">
    <property type="entry name" value="Histidine kinase-like ATPase, C-terminal domain"/>
    <property type="match status" value="1"/>
</dbReference>
<dbReference type="SMART" id="SM00304">
    <property type="entry name" value="HAMP"/>
    <property type="match status" value="1"/>
</dbReference>
<dbReference type="Gene3D" id="6.10.340.10">
    <property type="match status" value="1"/>
</dbReference>
<dbReference type="InterPro" id="IPR003594">
    <property type="entry name" value="HATPase_dom"/>
</dbReference>
<comment type="subcellular location">
    <subcellularLocation>
        <location evidence="2">Membrane</location>
    </subcellularLocation>
</comment>
<dbReference type="CDD" id="cd00082">
    <property type="entry name" value="HisKA"/>
    <property type="match status" value="1"/>
</dbReference>
<evidence type="ECO:0000313" key="11">
    <source>
        <dbReference type="Proteomes" id="UP000184550"/>
    </source>
</evidence>
<dbReference type="InterPro" id="IPR036097">
    <property type="entry name" value="HisK_dim/P_sf"/>
</dbReference>
<dbReference type="Gene3D" id="3.30.450.20">
    <property type="entry name" value="PAS domain"/>
    <property type="match status" value="1"/>
</dbReference>
<evidence type="ECO:0000259" key="8">
    <source>
        <dbReference type="PROSITE" id="PS50109"/>
    </source>
</evidence>
<keyword evidence="7" id="KW-0902">Two-component regulatory system</keyword>
<evidence type="ECO:0000256" key="1">
    <source>
        <dbReference type="ARBA" id="ARBA00000085"/>
    </source>
</evidence>
<keyword evidence="4" id="KW-0597">Phosphoprotein</keyword>